<dbReference type="eggNOG" id="COG4974">
    <property type="taxonomic scope" value="Bacteria"/>
</dbReference>
<dbReference type="STRING" id="512565.AMIS_19470"/>
<evidence type="ECO:0000256" key="3">
    <source>
        <dbReference type="ARBA" id="ARBA00023125"/>
    </source>
</evidence>
<dbReference type="InterPro" id="IPR010998">
    <property type="entry name" value="Integrase_recombinase_N"/>
</dbReference>
<dbReference type="RefSeq" id="WP_014442062.1">
    <property type="nucleotide sequence ID" value="NC_017093.1"/>
</dbReference>
<dbReference type="PANTHER" id="PTHR30349">
    <property type="entry name" value="PHAGE INTEGRASE-RELATED"/>
    <property type="match status" value="1"/>
</dbReference>
<evidence type="ECO:0000256" key="4">
    <source>
        <dbReference type="ARBA" id="ARBA00023172"/>
    </source>
</evidence>
<dbReference type="AlphaFoldDB" id="I0H2D0"/>
<comment type="similarity">
    <text evidence="1">Belongs to the 'phage' integrase family.</text>
</comment>
<dbReference type="Pfam" id="PF14659">
    <property type="entry name" value="Phage_int_SAM_3"/>
    <property type="match status" value="1"/>
</dbReference>
<dbReference type="EMBL" id="AP012319">
    <property type="protein sequence ID" value="BAL87167.1"/>
    <property type="molecule type" value="Genomic_DNA"/>
</dbReference>
<evidence type="ECO:0000313" key="8">
    <source>
        <dbReference type="EMBL" id="BAL87167.1"/>
    </source>
</evidence>
<evidence type="ECO:0000256" key="1">
    <source>
        <dbReference type="ARBA" id="ARBA00008857"/>
    </source>
</evidence>
<dbReference type="HOGENOM" id="CLU_027562_17_5_11"/>
<dbReference type="CDD" id="cd01189">
    <property type="entry name" value="INT_ICEBs1_C_like"/>
    <property type="match status" value="1"/>
</dbReference>
<dbReference type="GO" id="GO:0006310">
    <property type="term" value="P:DNA recombination"/>
    <property type="evidence" value="ECO:0007669"/>
    <property type="project" value="UniProtKB-KW"/>
</dbReference>
<evidence type="ECO:0000313" key="9">
    <source>
        <dbReference type="Proteomes" id="UP000007882"/>
    </source>
</evidence>
<dbReference type="InterPro" id="IPR050090">
    <property type="entry name" value="Tyrosine_recombinase_XerCD"/>
</dbReference>
<reference evidence="8 9" key="1">
    <citation type="submission" date="2012-02" db="EMBL/GenBank/DDBJ databases">
        <title>Complete genome sequence of Actinoplanes missouriensis 431 (= NBRC 102363).</title>
        <authorList>
            <person name="Ohnishi Y."/>
            <person name="Ishikawa J."/>
            <person name="Sekine M."/>
            <person name="Hosoyama A."/>
            <person name="Harada T."/>
            <person name="Narita H."/>
            <person name="Hata T."/>
            <person name="Konno Y."/>
            <person name="Tutikane K."/>
            <person name="Fujita N."/>
            <person name="Horinouchi S."/>
            <person name="Hayakawa M."/>
        </authorList>
    </citation>
    <scope>NUCLEOTIDE SEQUENCE [LARGE SCALE GENOMIC DNA]</scope>
    <source>
        <strain evidence="9">ATCC 14538 / DSM 43046 / CBS 188.64 / JCM 3121 / NBRC 102363 / NCIMB 12654 / NRRL B-3342 / UNCC 431</strain>
    </source>
</reference>
<feature type="domain" description="Tyr recombinase" evidence="6">
    <location>
        <begin position="199"/>
        <end position="421"/>
    </location>
</feature>
<dbReference type="Pfam" id="PF00589">
    <property type="entry name" value="Phage_integrase"/>
    <property type="match status" value="2"/>
</dbReference>
<dbReference type="InterPro" id="IPR004107">
    <property type="entry name" value="Integrase_SAM-like_N"/>
</dbReference>
<keyword evidence="3 5" id="KW-0238">DNA-binding</keyword>
<keyword evidence="4" id="KW-0233">DNA recombination</keyword>
<dbReference type="InterPro" id="IPR011010">
    <property type="entry name" value="DNA_brk_join_enz"/>
</dbReference>
<dbReference type="GO" id="GO:0003677">
    <property type="term" value="F:DNA binding"/>
    <property type="evidence" value="ECO:0007669"/>
    <property type="project" value="UniProtKB-UniRule"/>
</dbReference>
<dbReference type="InterPro" id="IPR013762">
    <property type="entry name" value="Integrase-like_cat_sf"/>
</dbReference>
<evidence type="ECO:0000256" key="2">
    <source>
        <dbReference type="ARBA" id="ARBA00022908"/>
    </source>
</evidence>
<protein>
    <submittedName>
        <fullName evidence="8">Putative phage integrase</fullName>
    </submittedName>
</protein>
<dbReference type="PANTHER" id="PTHR30349:SF64">
    <property type="entry name" value="PROPHAGE INTEGRASE INTD-RELATED"/>
    <property type="match status" value="1"/>
</dbReference>
<organism evidence="8 9">
    <name type="scientific">Actinoplanes missouriensis (strain ATCC 14538 / DSM 43046 / CBS 188.64 / JCM 3121 / NBRC 102363 / NCIMB 12654 / NRRL B-3342 / UNCC 431)</name>
    <dbReference type="NCBI Taxonomy" id="512565"/>
    <lineage>
        <taxon>Bacteria</taxon>
        <taxon>Bacillati</taxon>
        <taxon>Actinomycetota</taxon>
        <taxon>Actinomycetes</taxon>
        <taxon>Micromonosporales</taxon>
        <taxon>Micromonosporaceae</taxon>
        <taxon>Actinoplanes</taxon>
    </lineage>
</organism>
<dbReference type="PATRIC" id="fig|512565.3.peg.1959"/>
<dbReference type="PROSITE" id="PS51898">
    <property type="entry name" value="TYR_RECOMBINASE"/>
    <property type="match status" value="1"/>
</dbReference>
<gene>
    <name evidence="8" type="ordered locus">AMIS_19470</name>
</gene>
<dbReference type="InterPro" id="IPR002104">
    <property type="entry name" value="Integrase_catalytic"/>
</dbReference>
<evidence type="ECO:0000259" key="7">
    <source>
        <dbReference type="PROSITE" id="PS51900"/>
    </source>
</evidence>
<sequence length="437" mass="48601">MAVLEPRGKSVRVNWRLGGGRDGARQSCTFSGPPKARDKFAAAAKQLVESRQHNITRDEVYQAVLGKDVTEDAVVPTFRAWTEMWLTQRAKNGEIQPDTVKKYRWELKARAMPKLGHLRLTDITEDTITDWVHWLNNRRSTRGNRNGHTDEPLSANTIRKAYRIVHACLGAANRTWVPVNPAAKPAGAKVTHHGLPSPAKFDGMFLEPFEIEAILANCDPRITDMLKVFLGTGLRLGELLVLQKQHITTNRSQTVVQVRRTLKDSGEIGKPKSDAGIRAVPVDKDTAAILHTHIAGKRMADLVFPSPSGGVWPPSTFRRYWWQAVAGAQRCPEHPPPLPARRGPGRIPSWGVKDVSDCACSGRLQRHPRIHDLRHTHGSALLQSGWNSKKVQVRLGHSQHSTTMNIYAHLWDLGEVEELEAASALLFPARPALTLVA</sequence>
<dbReference type="Gene3D" id="1.10.443.10">
    <property type="entry name" value="Intergrase catalytic core"/>
    <property type="match status" value="1"/>
</dbReference>
<dbReference type="OrthoDB" id="1822491at2"/>
<dbReference type="PROSITE" id="PS51900">
    <property type="entry name" value="CB"/>
    <property type="match status" value="1"/>
</dbReference>
<dbReference type="Gene3D" id="1.10.150.130">
    <property type="match status" value="1"/>
</dbReference>
<dbReference type="Proteomes" id="UP000007882">
    <property type="component" value="Chromosome"/>
</dbReference>
<proteinExistence type="inferred from homology"/>
<name>I0H2D0_ACTM4</name>
<keyword evidence="9" id="KW-1185">Reference proteome</keyword>
<dbReference type="GO" id="GO:0015074">
    <property type="term" value="P:DNA integration"/>
    <property type="evidence" value="ECO:0007669"/>
    <property type="project" value="UniProtKB-KW"/>
</dbReference>
<dbReference type="InterPro" id="IPR044068">
    <property type="entry name" value="CB"/>
</dbReference>
<dbReference type="SUPFAM" id="SSF56349">
    <property type="entry name" value="DNA breaking-rejoining enzymes"/>
    <property type="match status" value="1"/>
</dbReference>
<dbReference type="KEGG" id="ams:AMIS_19470"/>
<evidence type="ECO:0000259" key="6">
    <source>
        <dbReference type="PROSITE" id="PS51898"/>
    </source>
</evidence>
<feature type="domain" description="Core-binding (CB)" evidence="7">
    <location>
        <begin position="76"/>
        <end position="173"/>
    </location>
</feature>
<keyword evidence="2" id="KW-0229">DNA integration</keyword>
<evidence type="ECO:0000256" key="5">
    <source>
        <dbReference type="PROSITE-ProRule" id="PRU01248"/>
    </source>
</evidence>
<accession>I0H2D0</accession>